<accession>A0AAN4ZHS1</accession>
<evidence type="ECO:0000256" key="1">
    <source>
        <dbReference type="ARBA" id="ARBA00004141"/>
    </source>
</evidence>
<gene>
    <name evidence="7" type="ORF">PMAYCL1PPCAC_10314</name>
</gene>
<evidence type="ECO:0000256" key="4">
    <source>
        <dbReference type="ARBA" id="ARBA00023136"/>
    </source>
</evidence>
<dbReference type="InterPro" id="IPR051080">
    <property type="entry name" value="Nematode_rcpt-like_serp_alpha"/>
</dbReference>
<feature type="transmembrane region" description="Helical" evidence="6">
    <location>
        <begin position="120"/>
        <end position="146"/>
    </location>
</feature>
<dbReference type="GO" id="GO:0016020">
    <property type="term" value="C:membrane"/>
    <property type="evidence" value="ECO:0007669"/>
    <property type="project" value="UniProtKB-SubCell"/>
</dbReference>
<organism evidence="7 8">
    <name type="scientific">Pristionchus mayeri</name>
    <dbReference type="NCBI Taxonomy" id="1317129"/>
    <lineage>
        <taxon>Eukaryota</taxon>
        <taxon>Metazoa</taxon>
        <taxon>Ecdysozoa</taxon>
        <taxon>Nematoda</taxon>
        <taxon>Chromadorea</taxon>
        <taxon>Rhabditida</taxon>
        <taxon>Rhabditina</taxon>
        <taxon>Diplogasteromorpha</taxon>
        <taxon>Diplogasteroidea</taxon>
        <taxon>Neodiplogasteridae</taxon>
        <taxon>Pristionchus</taxon>
    </lineage>
</organism>
<keyword evidence="8" id="KW-1185">Reference proteome</keyword>
<name>A0AAN4ZHS1_9BILA</name>
<comment type="similarity">
    <text evidence="5">Belongs to the nematode receptor-like protein sra family.</text>
</comment>
<keyword evidence="3 6" id="KW-1133">Transmembrane helix</keyword>
<evidence type="ECO:0000256" key="2">
    <source>
        <dbReference type="ARBA" id="ARBA00022692"/>
    </source>
</evidence>
<proteinExistence type="inferred from homology"/>
<dbReference type="EMBL" id="BTRK01000003">
    <property type="protein sequence ID" value="GMR40119.1"/>
    <property type="molecule type" value="Genomic_DNA"/>
</dbReference>
<dbReference type="InterPro" id="IPR019408">
    <property type="entry name" value="7TM_GPCR_serpentine_rcpt_Srab"/>
</dbReference>
<dbReference type="Proteomes" id="UP001328107">
    <property type="component" value="Unassembled WGS sequence"/>
</dbReference>
<evidence type="ECO:0000256" key="6">
    <source>
        <dbReference type="SAM" id="Phobius"/>
    </source>
</evidence>
<feature type="transmembrane region" description="Helical" evidence="6">
    <location>
        <begin position="35"/>
        <end position="60"/>
    </location>
</feature>
<evidence type="ECO:0008006" key="9">
    <source>
        <dbReference type="Google" id="ProtNLM"/>
    </source>
</evidence>
<dbReference type="PANTHER" id="PTHR31357">
    <property type="entry name" value="SERPENTINE RECEPTOR CLASS ALPHA-10"/>
    <property type="match status" value="1"/>
</dbReference>
<evidence type="ECO:0000256" key="3">
    <source>
        <dbReference type="ARBA" id="ARBA00022989"/>
    </source>
</evidence>
<keyword evidence="4 6" id="KW-0472">Membrane</keyword>
<dbReference type="PANTHER" id="PTHR31357:SF5">
    <property type="entry name" value="SERPENTINE RECEPTOR CLASS ALPHA-1-RELATED"/>
    <property type="match status" value="1"/>
</dbReference>
<protein>
    <recommendedName>
        <fullName evidence="9">G protein-coupled receptor</fullName>
    </recommendedName>
</protein>
<dbReference type="GO" id="GO:0004984">
    <property type="term" value="F:olfactory receptor activity"/>
    <property type="evidence" value="ECO:0007669"/>
    <property type="project" value="TreeGrafter"/>
</dbReference>
<comment type="caution">
    <text evidence="7">The sequence shown here is derived from an EMBL/GenBank/DDBJ whole genome shotgun (WGS) entry which is preliminary data.</text>
</comment>
<evidence type="ECO:0000256" key="5">
    <source>
        <dbReference type="ARBA" id="ARBA00037994"/>
    </source>
</evidence>
<sequence>MAYCIFYVAAGYFEYSLKGMTCYCSGSLVGVGKQIHFYLTFFMLSMDILNVVIAFTLIRFNRVKIRENRSTAPLVVKFRYRQTLRSIEQTLPVAIVHLAFFSIQYILFEIDFGKLSTVEYVAVMGFCYITPYYCVLCAAVFLVLMIREETAKKKELERIHTTTVEGNGEVTSSV</sequence>
<dbReference type="Pfam" id="PF10292">
    <property type="entry name" value="7TM_GPCR_Srab"/>
    <property type="match status" value="1"/>
</dbReference>
<comment type="subcellular location">
    <subcellularLocation>
        <location evidence="1">Membrane</location>
        <topology evidence="1">Multi-pass membrane protein</topology>
    </subcellularLocation>
</comment>
<feature type="transmembrane region" description="Helical" evidence="6">
    <location>
        <begin position="90"/>
        <end position="108"/>
    </location>
</feature>
<evidence type="ECO:0000313" key="8">
    <source>
        <dbReference type="Proteomes" id="UP001328107"/>
    </source>
</evidence>
<keyword evidence="2 6" id="KW-0812">Transmembrane</keyword>
<dbReference type="AlphaFoldDB" id="A0AAN4ZHS1"/>
<evidence type="ECO:0000313" key="7">
    <source>
        <dbReference type="EMBL" id="GMR40119.1"/>
    </source>
</evidence>
<reference evidence="8" key="1">
    <citation type="submission" date="2022-10" db="EMBL/GenBank/DDBJ databases">
        <title>Genome assembly of Pristionchus species.</title>
        <authorList>
            <person name="Yoshida K."/>
            <person name="Sommer R.J."/>
        </authorList>
    </citation>
    <scope>NUCLEOTIDE SEQUENCE [LARGE SCALE GENOMIC DNA]</scope>
    <source>
        <strain evidence="8">RS5460</strain>
    </source>
</reference>